<reference evidence="2 3" key="1">
    <citation type="journal article" date="2012" name="BMC Genomics">
        <title>Comparative genomics of the white-rot fungi, Phanerochaete carnosa and P. chrysosporium, to elucidate the genetic basis of the distinct wood types they colonize.</title>
        <authorList>
            <person name="Suzuki H."/>
            <person name="MacDonald J."/>
            <person name="Syed K."/>
            <person name="Salamov A."/>
            <person name="Hori C."/>
            <person name="Aerts A."/>
            <person name="Henrissat B."/>
            <person name="Wiebenga A."/>
            <person name="vanKuyk P.A."/>
            <person name="Barry K."/>
            <person name="Lindquist E."/>
            <person name="LaButti K."/>
            <person name="Lapidus A."/>
            <person name="Lucas S."/>
            <person name="Coutinho P."/>
            <person name="Gong Y."/>
            <person name="Samejima M."/>
            <person name="Mahadevan R."/>
            <person name="Abou-Zaid M."/>
            <person name="de Vries R.P."/>
            <person name="Igarashi K."/>
            <person name="Yadav J.S."/>
            <person name="Grigoriev I.V."/>
            <person name="Master E.R."/>
        </authorList>
    </citation>
    <scope>NUCLEOTIDE SEQUENCE [LARGE SCALE GENOMIC DNA]</scope>
    <source>
        <strain evidence="2 3">HHB-10118-sp</strain>
    </source>
</reference>
<evidence type="ECO:0000256" key="1">
    <source>
        <dbReference type="SAM" id="MobiDB-lite"/>
    </source>
</evidence>
<evidence type="ECO:0000313" key="2">
    <source>
        <dbReference type="EMBL" id="EKM48556.1"/>
    </source>
</evidence>
<keyword evidence="3" id="KW-1185">Reference proteome</keyword>
<dbReference type="Proteomes" id="UP000008370">
    <property type="component" value="Unassembled WGS sequence"/>
</dbReference>
<dbReference type="InParanoid" id="K5UGE8"/>
<dbReference type="EMBL" id="JH930937">
    <property type="protein sequence ID" value="EKM48556.1"/>
    <property type="molecule type" value="Genomic_DNA"/>
</dbReference>
<organism evidence="2 3">
    <name type="scientific">Phanerochaete carnosa (strain HHB-10118-sp)</name>
    <name type="common">White-rot fungus</name>
    <name type="synonym">Peniophora carnosa</name>
    <dbReference type="NCBI Taxonomy" id="650164"/>
    <lineage>
        <taxon>Eukaryota</taxon>
        <taxon>Fungi</taxon>
        <taxon>Dikarya</taxon>
        <taxon>Basidiomycota</taxon>
        <taxon>Agaricomycotina</taxon>
        <taxon>Agaricomycetes</taxon>
        <taxon>Polyporales</taxon>
        <taxon>Phanerochaetaceae</taxon>
        <taxon>Phanerochaete</taxon>
    </lineage>
</organism>
<feature type="region of interest" description="Disordered" evidence="1">
    <location>
        <begin position="195"/>
        <end position="251"/>
    </location>
</feature>
<feature type="compositionally biased region" description="Low complexity" evidence="1">
    <location>
        <begin position="195"/>
        <end position="204"/>
    </location>
</feature>
<name>K5UGE8_PHACS</name>
<dbReference type="RefSeq" id="XP_007402893.1">
    <property type="nucleotide sequence ID" value="XM_007402831.1"/>
</dbReference>
<dbReference type="AlphaFoldDB" id="K5UGE8"/>
<accession>K5UGE8</accession>
<gene>
    <name evidence="2" type="ORF">PHACADRAFT_202670</name>
</gene>
<dbReference type="OrthoDB" id="2801586at2759"/>
<protein>
    <submittedName>
        <fullName evidence="2">Uncharacterized protein</fullName>
    </submittedName>
</protein>
<dbReference type="HOGENOM" id="CLU_903468_0_0_1"/>
<dbReference type="KEGG" id="pco:PHACADRAFT_202670"/>
<dbReference type="GeneID" id="18911951"/>
<sequence length="251" mass="26936">MLKAVSLQFTTAITTLLQPIRVSEKGVPTELCVYSPKDNVVLPDNTVVFAYTRVYISVKGPALLNAIQIYPFPSDPSDNDYDGNLPEILPCLFATGIVRSVHDVTAIDNNKRVMLEVSDCMQDGKKGFTFEAKFTGATPWWNRVPLPSLQSNAQICAHLRCWTSPVTPPAKKRKYNAYIASGTFLLSSTASTSSLAGPSGSSQSTLPEPGSAAGEVSPAEQQEPVAMLSSGSMEDTTAFSAKAAGKRKARQ</sequence>
<evidence type="ECO:0000313" key="3">
    <source>
        <dbReference type="Proteomes" id="UP000008370"/>
    </source>
</evidence>
<feature type="compositionally biased region" description="Polar residues" evidence="1">
    <location>
        <begin position="229"/>
        <end position="239"/>
    </location>
</feature>
<proteinExistence type="predicted"/>